<sequence>MIYLTVILLLAAIVLGMAVVITASMFKKYIKVRREDLFQL</sequence>
<dbReference type="AlphaFoldDB" id="A0A077NPD7"/>
<organism evidence="2">
    <name type="scientific">Xenorhabdus bovienii str. feltiae Moldova</name>
    <dbReference type="NCBI Taxonomy" id="1398200"/>
    <lineage>
        <taxon>Bacteria</taxon>
        <taxon>Pseudomonadati</taxon>
        <taxon>Pseudomonadota</taxon>
        <taxon>Gammaproteobacteria</taxon>
        <taxon>Enterobacterales</taxon>
        <taxon>Morganellaceae</taxon>
        <taxon>Xenorhabdus</taxon>
    </lineage>
</organism>
<dbReference type="EMBL" id="CBSV010000072">
    <property type="protein sequence ID" value="CDH00414.1"/>
    <property type="molecule type" value="Genomic_DNA"/>
</dbReference>
<protein>
    <submittedName>
        <fullName evidence="2">Uncharacterized protein</fullName>
    </submittedName>
</protein>
<dbReference type="HOGENOM" id="CLU_3298752_0_0_6"/>
<feature type="transmembrane region" description="Helical" evidence="1">
    <location>
        <begin position="6"/>
        <end position="26"/>
    </location>
</feature>
<dbReference type="Proteomes" id="UP000028487">
    <property type="component" value="Unassembled WGS sequence"/>
</dbReference>
<proteinExistence type="predicted"/>
<keyword evidence="1" id="KW-0812">Transmembrane</keyword>
<name>A0A077NPD7_XENBV</name>
<keyword evidence="1" id="KW-0472">Membrane</keyword>
<evidence type="ECO:0000313" key="2">
    <source>
        <dbReference type="EMBL" id="CDH00414.1"/>
    </source>
</evidence>
<keyword evidence="1" id="KW-1133">Transmembrane helix</keyword>
<gene>
    <name evidence="2" type="ORF">XBFM1_1630012</name>
</gene>
<evidence type="ECO:0000256" key="1">
    <source>
        <dbReference type="SAM" id="Phobius"/>
    </source>
</evidence>
<reference evidence="2" key="1">
    <citation type="submission" date="2013-07" db="EMBL/GenBank/DDBJ databases">
        <title>Sub-species coevolution in mutualistic symbiosis.</title>
        <authorList>
            <person name="Murfin K."/>
            <person name="Klassen J."/>
            <person name="Lee M."/>
            <person name="Forst S."/>
            <person name="Stock P."/>
            <person name="Goodrich-Blair H."/>
        </authorList>
    </citation>
    <scope>NUCLEOTIDE SEQUENCE [LARGE SCALE GENOMIC DNA]</scope>
    <source>
        <strain evidence="2">Feltiae Moldova</strain>
    </source>
</reference>
<accession>A0A077NPD7</accession>
<comment type="caution">
    <text evidence="2">The sequence shown here is derived from an EMBL/GenBank/DDBJ whole genome shotgun (WGS) entry which is preliminary data.</text>
</comment>